<name>A0ABD4T1N2_9CYAN</name>
<protein>
    <recommendedName>
        <fullName evidence="3">Serine/threonine protein kinase</fullName>
    </recommendedName>
</protein>
<proteinExistence type="predicted"/>
<dbReference type="PANTHER" id="PTHR37171:SF1">
    <property type="entry name" value="SERINE_THREONINE-PROTEIN KINASE YRZF-RELATED"/>
    <property type="match status" value="1"/>
</dbReference>
<accession>A0ABD4T1N2</accession>
<dbReference type="RefSeq" id="WP_166281160.1">
    <property type="nucleotide sequence ID" value="NZ_JTHE03000039.1"/>
</dbReference>
<evidence type="ECO:0000313" key="2">
    <source>
        <dbReference type="Proteomes" id="UP000031561"/>
    </source>
</evidence>
<dbReference type="EMBL" id="JTHE03000039">
    <property type="protein sequence ID" value="MCM1982429.1"/>
    <property type="molecule type" value="Genomic_DNA"/>
</dbReference>
<dbReference type="AlphaFoldDB" id="A0ABD4T1N2"/>
<dbReference type="Gene3D" id="1.10.510.10">
    <property type="entry name" value="Transferase(Phosphotransferase) domain 1"/>
    <property type="match status" value="1"/>
</dbReference>
<dbReference type="SUPFAM" id="SSF56112">
    <property type="entry name" value="Protein kinase-like (PK-like)"/>
    <property type="match status" value="1"/>
</dbReference>
<dbReference type="PANTHER" id="PTHR37171">
    <property type="entry name" value="SERINE/THREONINE-PROTEIN KINASE YRZF-RELATED"/>
    <property type="match status" value="1"/>
</dbReference>
<dbReference type="InterPro" id="IPR052396">
    <property type="entry name" value="Meiotic_Drive_Suppr_Kinase"/>
</dbReference>
<reference evidence="1 2" key="1">
    <citation type="journal article" date="2015" name="Genome Announc.">
        <title>Draft Genome Sequence of Filamentous Marine Cyanobacterium Lyngbya confervoides Strain BDU141951.</title>
        <authorList>
            <person name="Chandrababunaidu M.M."/>
            <person name="Sen D."/>
            <person name="Tripathy S."/>
        </authorList>
    </citation>
    <scope>NUCLEOTIDE SEQUENCE [LARGE SCALE GENOMIC DNA]</scope>
    <source>
        <strain evidence="1 2">BDU141951</strain>
    </source>
</reference>
<sequence length="222" mass="25239">MKSPDLSSLIQAVQDSFLANLKLASVSPHNPVVVYDTPPPWQIVGTGNYAAVFAHPDYPQQVVKVYAPGRLGWEQEVEVYRRLGSHPAFSECCYAAPNFLVLKRLHGITLYDCLIQGLSIPEQVILDIDNALVFARQRGLFPHDVHGRNVMMAQGRGLVVDISDFLKPEPCQAWDDIKRGYYWLYRPLLERRSIRVPVLILDQIRAFYRGYRACKKFLPPSS</sequence>
<organism evidence="1 2">
    <name type="scientific">Lyngbya confervoides BDU141951</name>
    <dbReference type="NCBI Taxonomy" id="1574623"/>
    <lineage>
        <taxon>Bacteria</taxon>
        <taxon>Bacillati</taxon>
        <taxon>Cyanobacteriota</taxon>
        <taxon>Cyanophyceae</taxon>
        <taxon>Oscillatoriophycideae</taxon>
        <taxon>Oscillatoriales</taxon>
        <taxon>Microcoleaceae</taxon>
        <taxon>Lyngbya</taxon>
    </lineage>
</organism>
<dbReference type="Proteomes" id="UP000031561">
    <property type="component" value="Unassembled WGS sequence"/>
</dbReference>
<evidence type="ECO:0000313" key="1">
    <source>
        <dbReference type="EMBL" id="MCM1982429.1"/>
    </source>
</evidence>
<keyword evidence="2" id="KW-1185">Reference proteome</keyword>
<gene>
    <name evidence="1" type="ORF">QQ91_0006255</name>
</gene>
<dbReference type="InterPro" id="IPR011009">
    <property type="entry name" value="Kinase-like_dom_sf"/>
</dbReference>
<comment type="caution">
    <text evidence="1">The sequence shown here is derived from an EMBL/GenBank/DDBJ whole genome shotgun (WGS) entry which is preliminary data.</text>
</comment>
<evidence type="ECO:0008006" key="3">
    <source>
        <dbReference type="Google" id="ProtNLM"/>
    </source>
</evidence>